<name>A0A812I331_9DINO</name>
<accession>A0A812I331</accession>
<comment type="caution">
    <text evidence="1">The sequence shown here is derived from an EMBL/GenBank/DDBJ whole genome shotgun (WGS) entry which is preliminary data.</text>
</comment>
<reference evidence="1" key="1">
    <citation type="submission" date="2021-02" db="EMBL/GenBank/DDBJ databases">
        <authorList>
            <person name="Dougan E. K."/>
            <person name="Rhodes N."/>
            <person name="Thang M."/>
            <person name="Chan C."/>
        </authorList>
    </citation>
    <scope>NUCLEOTIDE SEQUENCE</scope>
</reference>
<organism evidence="1 2">
    <name type="scientific">Symbiodinium natans</name>
    <dbReference type="NCBI Taxonomy" id="878477"/>
    <lineage>
        <taxon>Eukaryota</taxon>
        <taxon>Sar</taxon>
        <taxon>Alveolata</taxon>
        <taxon>Dinophyceae</taxon>
        <taxon>Suessiales</taxon>
        <taxon>Symbiodiniaceae</taxon>
        <taxon>Symbiodinium</taxon>
    </lineage>
</organism>
<protein>
    <submittedName>
        <fullName evidence="1">P2RX4 protein</fullName>
    </submittedName>
</protein>
<dbReference type="AlphaFoldDB" id="A0A812I331"/>
<keyword evidence="2" id="KW-1185">Reference proteome</keyword>
<dbReference type="Proteomes" id="UP000604046">
    <property type="component" value="Unassembled WGS sequence"/>
</dbReference>
<gene>
    <name evidence="1" type="primary">P2RX4</name>
    <name evidence="1" type="ORF">SNAT2548_LOCUS2728</name>
</gene>
<proteinExistence type="predicted"/>
<evidence type="ECO:0000313" key="1">
    <source>
        <dbReference type="EMBL" id="CAE6972659.1"/>
    </source>
</evidence>
<evidence type="ECO:0000313" key="2">
    <source>
        <dbReference type="Proteomes" id="UP000604046"/>
    </source>
</evidence>
<sequence>MFWVSGGKSQKASLSRHHLDLAHGVGGWGGAWELLSRQVVEDVQAYDKASRISLFRLPEVLAAGCNLGIQCIFSLNGLQCQEFVELGAVMVLNGLFDCNLDTELCEMKARA</sequence>
<dbReference type="EMBL" id="CAJNDS010000163">
    <property type="protein sequence ID" value="CAE6972659.1"/>
    <property type="molecule type" value="Genomic_DNA"/>
</dbReference>
<dbReference type="OrthoDB" id="494673at2759"/>